<dbReference type="SUPFAM" id="SSF53850">
    <property type="entry name" value="Periplasmic binding protein-like II"/>
    <property type="match status" value="1"/>
</dbReference>
<keyword evidence="1" id="KW-1133">Transmembrane helix</keyword>
<reference evidence="3" key="1">
    <citation type="submission" date="2023-07" db="EMBL/GenBank/DDBJ databases">
        <title>Paracoccus sp. MBLB3053 whole genome sequence.</title>
        <authorList>
            <person name="Hwang C.Y."/>
            <person name="Cho E.-S."/>
            <person name="Seo M.-J."/>
        </authorList>
    </citation>
    <scope>NUCLEOTIDE SEQUENCE [LARGE SCALE GENOMIC DNA]</scope>
    <source>
        <strain evidence="3">MBLB3053</strain>
    </source>
</reference>
<organism evidence="2 3">
    <name type="scientific">Paracoccus aurantius</name>
    <dbReference type="NCBI Taxonomy" id="3073814"/>
    <lineage>
        <taxon>Bacteria</taxon>
        <taxon>Pseudomonadati</taxon>
        <taxon>Pseudomonadota</taxon>
        <taxon>Alphaproteobacteria</taxon>
        <taxon>Rhodobacterales</taxon>
        <taxon>Paracoccaceae</taxon>
        <taxon>Paracoccus</taxon>
    </lineage>
</organism>
<feature type="transmembrane region" description="Helical" evidence="1">
    <location>
        <begin position="441"/>
        <end position="459"/>
    </location>
</feature>
<comment type="caution">
    <text evidence="2">The sequence shown here is derived from an EMBL/GenBank/DDBJ whole genome shotgun (WGS) entry which is preliminary data.</text>
</comment>
<keyword evidence="1" id="KW-0812">Transmembrane</keyword>
<evidence type="ECO:0000313" key="3">
    <source>
        <dbReference type="Proteomes" id="UP001269144"/>
    </source>
</evidence>
<proteinExistence type="predicted"/>
<keyword evidence="3" id="KW-1185">Reference proteome</keyword>
<evidence type="ECO:0000313" key="2">
    <source>
        <dbReference type="EMBL" id="MDS9469525.1"/>
    </source>
</evidence>
<protein>
    <recommendedName>
        <fullName evidence="4">Solute-binding protein family 3/N-terminal domain-containing protein</fullName>
    </recommendedName>
</protein>
<dbReference type="RefSeq" id="WP_311162166.1">
    <property type="nucleotide sequence ID" value="NZ_JAVQLW010000003.1"/>
</dbReference>
<feature type="transmembrane region" description="Helical" evidence="1">
    <location>
        <begin position="231"/>
        <end position="249"/>
    </location>
</feature>
<name>A0ABU2HWT5_9RHOB</name>
<dbReference type="Proteomes" id="UP001269144">
    <property type="component" value="Unassembled WGS sequence"/>
</dbReference>
<feature type="transmembrane region" description="Helical" evidence="1">
    <location>
        <begin position="314"/>
        <end position="344"/>
    </location>
</feature>
<gene>
    <name evidence="2" type="ORF">RGQ15_18320</name>
</gene>
<evidence type="ECO:0008006" key="4">
    <source>
        <dbReference type="Google" id="ProtNLM"/>
    </source>
</evidence>
<feature type="transmembrane region" description="Helical" evidence="1">
    <location>
        <begin position="364"/>
        <end position="383"/>
    </location>
</feature>
<feature type="transmembrane region" description="Helical" evidence="1">
    <location>
        <begin position="269"/>
        <end position="293"/>
    </location>
</feature>
<keyword evidence="1" id="KW-0472">Membrane</keyword>
<feature type="transmembrane region" description="Helical" evidence="1">
    <location>
        <begin position="395"/>
        <end position="421"/>
    </location>
</feature>
<sequence length="924" mass="103096">MLPPVQLTEGWLRVRAYQAVGIPVRLEQTMRNLIVTLERASAGDETIGKGHLTGRLKQYRDQWARTIDGHAWAQRLASQRETRNDELLSLLAQLELMVAWAKRARGSWPGHEVSQAVREREREFVADTEKLLNEFQQRMAETPEEATGENIAARMARFNEYLASVMQRAESLRYDLVGILAIFLERDLDSPDTEPVGRTRHAPEPSYTDPALRELLLSTERPDSAGSGPEAGMFFAMIAVFVLCTAAAWRGLQEPIGQFVEQTNLFGLLISALVETLRIASLTWLPLLAAFSLRQVLWDNGDWARARRTKRPLSYVPQLLTCLCLAIAVSLIGLTGVAALKAFFIAQNPEYFASLLMGGAVPFLLYYPTQAILLVALVPLALVSADLRSSSRYRLLLGLLCAVLTGALSLCHTLYWSTYLINDCLSATQFFADSCRRRMDLIGHLVIMVLAFLAAGVFGELPERTRLSRPRSLAASALIFAMIWPIPQARAQEPATEVVTVRIGFRTDIEPFSYQNRDPFGDRPFRGYLADMCFDLFAGSPGYRVEVVPVSAETRFSAFNSHEIDMLCDAVTMRFSDQLRSTDGVYSPIVFASGVSFLDLASRAVGGVSLGFVLNSTARDVALKACQIDFFKAMMPDQKSALIERCNLRWRAAILHARLERALALSGHGDPDWPIEAERVRSDLSRFLEAARRLDKIRSDLEITRIAPETLALIDLKDGDMVATCDSNLRHLTAQPTAACEAALEKLGDGVCRTSYSPPPRDPNALRVPIEQSPWPDYHFCPMNDHGELIEWLCISDSSLRRVYLGDRELILGKLESWVGSNGSCKVERSKGAEYLTYEPYAFLIRVDEPELIQFVQRRVFELFSDRAAMTARFQTSFPGRAMSTALAYLFLLNAVENESLFQPRAASHASAGLEFEGTVPRTP</sequence>
<dbReference type="Gene3D" id="3.40.190.10">
    <property type="entry name" value="Periplasmic binding protein-like II"/>
    <property type="match status" value="1"/>
</dbReference>
<evidence type="ECO:0000256" key="1">
    <source>
        <dbReference type="SAM" id="Phobius"/>
    </source>
</evidence>
<dbReference type="EMBL" id="JAVQLW010000003">
    <property type="protein sequence ID" value="MDS9469525.1"/>
    <property type="molecule type" value="Genomic_DNA"/>
</dbReference>
<accession>A0ABU2HWT5</accession>